<dbReference type="SUPFAM" id="SSF102829">
    <property type="entry name" value="Cell division protein ZapA-like"/>
    <property type="match status" value="1"/>
</dbReference>
<keyword evidence="8" id="KW-0131">Cell cycle</keyword>
<comment type="function">
    <text evidence="9">Activator of cell division through the inhibition of FtsZ GTPase activity, therefore promoting FtsZ assembly into bundles of protofilaments necessary for the formation of the division Z ring. It is recruited early at mid-cell but it is not essential for cell division.</text>
</comment>
<organism evidence="12 13">
    <name type="scientific">Oceanobacter antarcticus</name>
    <dbReference type="NCBI Taxonomy" id="3133425"/>
    <lineage>
        <taxon>Bacteria</taxon>
        <taxon>Pseudomonadati</taxon>
        <taxon>Pseudomonadota</taxon>
        <taxon>Gammaproteobacteria</taxon>
        <taxon>Oceanospirillales</taxon>
        <taxon>Oceanospirillaceae</taxon>
        <taxon>Oceanobacter</taxon>
    </lineage>
</organism>
<keyword evidence="13" id="KW-1185">Reference proteome</keyword>
<dbReference type="PANTHER" id="PTHR34981:SF1">
    <property type="entry name" value="CELL DIVISION PROTEIN ZAPA"/>
    <property type="match status" value="1"/>
</dbReference>
<gene>
    <name evidence="12" type="ORF">WG929_08470</name>
</gene>
<reference evidence="12 13" key="1">
    <citation type="submission" date="2024-03" db="EMBL/GenBank/DDBJ databases">
        <title>High-quality draft genome sequence of Oceanobacter sp. wDCs-4.</title>
        <authorList>
            <person name="Dong C."/>
        </authorList>
    </citation>
    <scope>NUCLEOTIDE SEQUENCE [LARGE SCALE GENOMIC DNA]</scope>
    <source>
        <strain evidence="13">wDCs-4</strain>
    </source>
</reference>
<protein>
    <recommendedName>
        <fullName evidence="3">Cell division protein ZapA</fullName>
    </recommendedName>
    <alternativeName>
        <fullName evidence="11">Z ring-associated protein ZapA</fullName>
    </alternativeName>
</protein>
<dbReference type="RefSeq" id="WP_369856143.1">
    <property type="nucleotide sequence ID" value="NZ_JBBKTX010000008.1"/>
</dbReference>
<dbReference type="Pfam" id="PF05164">
    <property type="entry name" value="ZapA"/>
    <property type="match status" value="1"/>
</dbReference>
<dbReference type="EMBL" id="JBBKTX010000008">
    <property type="protein sequence ID" value="MFK4752441.1"/>
    <property type="molecule type" value="Genomic_DNA"/>
</dbReference>
<evidence type="ECO:0000256" key="4">
    <source>
        <dbReference type="ARBA" id="ARBA00022490"/>
    </source>
</evidence>
<name>A0ABW8NHK5_9GAMM</name>
<dbReference type="PANTHER" id="PTHR34981">
    <property type="entry name" value="CELL DIVISION PROTEIN ZAPA"/>
    <property type="match status" value="1"/>
</dbReference>
<comment type="similarity">
    <text evidence="2">Belongs to the ZapA family. Type 1 subfamily.</text>
</comment>
<evidence type="ECO:0000256" key="5">
    <source>
        <dbReference type="ARBA" id="ARBA00022618"/>
    </source>
</evidence>
<evidence type="ECO:0000313" key="12">
    <source>
        <dbReference type="EMBL" id="MFK4752441.1"/>
    </source>
</evidence>
<evidence type="ECO:0000256" key="3">
    <source>
        <dbReference type="ARBA" id="ARBA00015195"/>
    </source>
</evidence>
<keyword evidence="4" id="KW-0963">Cytoplasm</keyword>
<dbReference type="Proteomes" id="UP001620597">
    <property type="component" value="Unassembled WGS sequence"/>
</dbReference>
<comment type="subcellular location">
    <subcellularLocation>
        <location evidence="1">Cytoplasm</location>
    </subcellularLocation>
</comment>
<comment type="subunit">
    <text evidence="10">Homodimer. Interacts with FtsZ.</text>
</comment>
<dbReference type="Gene3D" id="1.20.5.50">
    <property type="match status" value="1"/>
</dbReference>
<sequence>MANDPRILNLTILEREYRINCPAGAEQQLRDAARLLDQKMVEIKNATSASGKVPGTDRIAVIAALNIAHQLLEMQSELDQQASIFEDLNTRLDSALNLSIQREL</sequence>
<evidence type="ECO:0000256" key="10">
    <source>
        <dbReference type="ARBA" id="ARBA00026068"/>
    </source>
</evidence>
<evidence type="ECO:0000313" key="13">
    <source>
        <dbReference type="Proteomes" id="UP001620597"/>
    </source>
</evidence>
<dbReference type="InterPro" id="IPR036192">
    <property type="entry name" value="Cell_div_ZapA-like_sf"/>
</dbReference>
<evidence type="ECO:0000256" key="7">
    <source>
        <dbReference type="ARBA" id="ARBA00023210"/>
    </source>
</evidence>
<dbReference type="Gene3D" id="3.30.160.880">
    <property type="entry name" value="Cell division protein ZapA protomer, N-terminal domain"/>
    <property type="match status" value="1"/>
</dbReference>
<evidence type="ECO:0000256" key="6">
    <source>
        <dbReference type="ARBA" id="ARBA00023054"/>
    </source>
</evidence>
<comment type="caution">
    <text evidence="12">The sequence shown here is derived from an EMBL/GenBank/DDBJ whole genome shotgun (WGS) entry which is preliminary data.</text>
</comment>
<evidence type="ECO:0000256" key="8">
    <source>
        <dbReference type="ARBA" id="ARBA00023306"/>
    </source>
</evidence>
<evidence type="ECO:0000256" key="11">
    <source>
        <dbReference type="ARBA" id="ARBA00033158"/>
    </source>
</evidence>
<dbReference type="GO" id="GO:0051301">
    <property type="term" value="P:cell division"/>
    <property type="evidence" value="ECO:0007669"/>
    <property type="project" value="UniProtKB-KW"/>
</dbReference>
<evidence type="ECO:0000256" key="1">
    <source>
        <dbReference type="ARBA" id="ARBA00004496"/>
    </source>
</evidence>
<keyword evidence="7" id="KW-0717">Septation</keyword>
<keyword evidence="6" id="KW-0175">Coiled coil</keyword>
<keyword evidence="5 12" id="KW-0132">Cell division</keyword>
<evidence type="ECO:0000256" key="2">
    <source>
        <dbReference type="ARBA" id="ARBA00010074"/>
    </source>
</evidence>
<proteinExistence type="inferred from homology"/>
<dbReference type="InterPro" id="IPR007838">
    <property type="entry name" value="Cell_div_ZapA-like"/>
</dbReference>
<dbReference type="InterPro" id="IPR042233">
    <property type="entry name" value="Cell_div_ZapA_N"/>
</dbReference>
<evidence type="ECO:0000256" key="9">
    <source>
        <dbReference type="ARBA" id="ARBA00024910"/>
    </source>
</evidence>
<accession>A0ABW8NHK5</accession>